<reference evidence="2" key="1">
    <citation type="journal article" date="2014" name="Front. Microbiol.">
        <title>High frequency of phylogenetically diverse reductive dehalogenase-homologous genes in deep subseafloor sedimentary metagenomes.</title>
        <authorList>
            <person name="Kawai M."/>
            <person name="Futagami T."/>
            <person name="Toyoda A."/>
            <person name="Takaki Y."/>
            <person name="Nishi S."/>
            <person name="Hori S."/>
            <person name="Arai W."/>
            <person name="Tsubouchi T."/>
            <person name="Morono Y."/>
            <person name="Uchiyama I."/>
            <person name="Ito T."/>
            <person name="Fujiyama A."/>
            <person name="Inagaki F."/>
            <person name="Takami H."/>
        </authorList>
    </citation>
    <scope>NUCLEOTIDE SEQUENCE</scope>
    <source>
        <strain evidence="2">Expedition CK06-06</strain>
    </source>
</reference>
<organism evidence="2">
    <name type="scientific">marine sediment metagenome</name>
    <dbReference type="NCBI Taxonomy" id="412755"/>
    <lineage>
        <taxon>unclassified sequences</taxon>
        <taxon>metagenomes</taxon>
        <taxon>ecological metagenomes</taxon>
    </lineage>
</organism>
<comment type="caution">
    <text evidence="2">The sequence shown here is derived from an EMBL/GenBank/DDBJ whole genome shotgun (WGS) entry which is preliminary data.</text>
</comment>
<keyword evidence="1" id="KW-0812">Transmembrane</keyword>
<proteinExistence type="predicted"/>
<evidence type="ECO:0000256" key="1">
    <source>
        <dbReference type="SAM" id="Phobius"/>
    </source>
</evidence>
<dbReference type="AlphaFoldDB" id="X1RHD7"/>
<keyword evidence="1" id="KW-0472">Membrane</keyword>
<feature type="non-terminal residue" evidence="2">
    <location>
        <position position="38"/>
    </location>
</feature>
<evidence type="ECO:0000313" key="2">
    <source>
        <dbReference type="EMBL" id="GAI62560.1"/>
    </source>
</evidence>
<name>X1RHD7_9ZZZZ</name>
<gene>
    <name evidence="2" type="ORF">S06H3_66992</name>
</gene>
<accession>X1RHD7</accession>
<dbReference type="EMBL" id="BARV01046041">
    <property type="protein sequence ID" value="GAI62560.1"/>
    <property type="molecule type" value="Genomic_DNA"/>
</dbReference>
<keyword evidence="1" id="KW-1133">Transmembrane helix</keyword>
<sequence>MQVEAINRRLVKFIWAAAIFFAWSLIQGFIQGGVESVR</sequence>
<protein>
    <submittedName>
        <fullName evidence="2">Uncharacterized protein</fullName>
    </submittedName>
</protein>
<feature type="transmembrane region" description="Helical" evidence="1">
    <location>
        <begin position="12"/>
        <end position="30"/>
    </location>
</feature>